<name>A0AAV4SIH9_9ARAC</name>
<dbReference type="EMBL" id="BPLQ01007705">
    <property type="protein sequence ID" value="GIY31638.1"/>
    <property type="molecule type" value="Genomic_DNA"/>
</dbReference>
<reference evidence="1 2" key="1">
    <citation type="submission" date="2021-06" db="EMBL/GenBank/DDBJ databases">
        <title>Caerostris darwini draft genome.</title>
        <authorList>
            <person name="Kono N."/>
            <person name="Arakawa K."/>
        </authorList>
    </citation>
    <scope>NUCLEOTIDE SEQUENCE [LARGE SCALE GENOMIC DNA]</scope>
</reference>
<protein>
    <submittedName>
        <fullName evidence="1">Uncharacterized protein</fullName>
    </submittedName>
</protein>
<accession>A0AAV4SIH9</accession>
<sequence length="221" mass="23791">MRFNDTQMNEYLLTLREASEIINWPSGRMLGRSTINPKIFLKNPQDGKESGNSHMSQEYLFQVARDKKEMGVVRGVCCWDLTDRVQGTVCVGVKGGCCEKAQKLFLGSGAWSVLLGLNGPCAGDCVRGSEGGCCEKAQKLFLGSGAWSVLLGLNGPCAGDCVRGSEGRGGCCEKAQKIVPWYSGYTPTIHILDPSPHGGIRAIAALILTSTGPTKKTIWPY</sequence>
<evidence type="ECO:0000313" key="2">
    <source>
        <dbReference type="Proteomes" id="UP001054837"/>
    </source>
</evidence>
<evidence type="ECO:0000313" key="1">
    <source>
        <dbReference type="EMBL" id="GIY31638.1"/>
    </source>
</evidence>
<comment type="caution">
    <text evidence="1">The sequence shown here is derived from an EMBL/GenBank/DDBJ whole genome shotgun (WGS) entry which is preliminary data.</text>
</comment>
<proteinExistence type="predicted"/>
<dbReference type="AlphaFoldDB" id="A0AAV4SIH9"/>
<gene>
    <name evidence="1" type="ORF">CDAR_436591</name>
</gene>
<organism evidence="1 2">
    <name type="scientific">Caerostris darwini</name>
    <dbReference type="NCBI Taxonomy" id="1538125"/>
    <lineage>
        <taxon>Eukaryota</taxon>
        <taxon>Metazoa</taxon>
        <taxon>Ecdysozoa</taxon>
        <taxon>Arthropoda</taxon>
        <taxon>Chelicerata</taxon>
        <taxon>Arachnida</taxon>
        <taxon>Araneae</taxon>
        <taxon>Araneomorphae</taxon>
        <taxon>Entelegynae</taxon>
        <taxon>Araneoidea</taxon>
        <taxon>Araneidae</taxon>
        <taxon>Caerostris</taxon>
    </lineage>
</organism>
<keyword evidence="2" id="KW-1185">Reference proteome</keyword>
<dbReference type="Proteomes" id="UP001054837">
    <property type="component" value="Unassembled WGS sequence"/>
</dbReference>